<reference evidence="1 2" key="1">
    <citation type="submission" date="2019-01" db="EMBL/GenBank/DDBJ databases">
        <title>Bacillus sp. M5HDSG1-1, whole genome shotgun sequence.</title>
        <authorList>
            <person name="Tuo L."/>
        </authorList>
    </citation>
    <scope>NUCLEOTIDE SEQUENCE [LARGE SCALE GENOMIC DNA]</scope>
    <source>
        <strain evidence="1 2">M5HDSG1-1</strain>
    </source>
</reference>
<evidence type="ECO:0000313" key="2">
    <source>
        <dbReference type="Proteomes" id="UP000288024"/>
    </source>
</evidence>
<proteinExistence type="predicted"/>
<name>A0A3S2UGA3_9BACI</name>
<evidence type="ECO:0000313" key="1">
    <source>
        <dbReference type="EMBL" id="RVT63857.1"/>
    </source>
</evidence>
<protein>
    <submittedName>
        <fullName evidence="1">Uncharacterized protein</fullName>
    </submittedName>
</protein>
<organism evidence="1 2">
    <name type="scientific">Niallia taxi</name>
    <dbReference type="NCBI Taxonomy" id="2499688"/>
    <lineage>
        <taxon>Bacteria</taxon>
        <taxon>Bacillati</taxon>
        <taxon>Bacillota</taxon>
        <taxon>Bacilli</taxon>
        <taxon>Bacillales</taxon>
        <taxon>Bacillaceae</taxon>
        <taxon>Niallia</taxon>
    </lineage>
</organism>
<comment type="caution">
    <text evidence="1">The sequence shown here is derived from an EMBL/GenBank/DDBJ whole genome shotgun (WGS) entry which is preliminary data.</text>
</comment>
<dbReference type="AlphaFoldDB" id="A0A3S2UGA3"/>
<sequence>MVALLYDKPKKAFLHNDLLAYESEENDKQLIYHFKKGYVTVLGEYSRYYDNEVDKAYIIRLSFQFKRAFYE</sequence>
<accession>A0A3S2UGA3</accession>
<dbReference type="EMBL" id="RZTZ01000003">
    <property type="protein sequence ID" value="RVT63857.1"/>
    <property type="molecule type" value="Genomic_DNA"/>
</dbReference>
<keyword evidence="2" id="KW-1185">Reference proteome</keyword>
<dbReference type="RefSeq" id="WP_127738333.1">
    <property type="nucleotide sequence ID" value="NZ_CP196002.1"/>
</dbReference>
<gene>
    <name evidence="1" type="ORF">EM808_11425</name>
</gene>
<dbReference type="Proteomes" id="UP000288024">
    <property type="component" value="Unassembled WGS sequence"/>
</dbReference>